<evidence type="ECO:0000313" key="3">
    <source>
        <dbReference type="Proteomes" id="UP000006352"/>
    </source>
</evidence>
<evidence type="ECO:0000256" key="1">
    <source>
        <dbReference type="SAM" id="SignalP"/>
    </source>
</evidence>
<protein>
    <submittedName>
        <fullName evidence="2">Uncharacterized protein</fullName>
    </submittedName>
</protein>
<dbReference type="Proteomes" id="UP000006352">
    <property type="component" value="Unassembled WGS sequence"/>
</dbReference>
<dbReference type="HOGENOM" id="CLU_2158415_0_0_1"/>
<evidence type="ECO:0000313" key="2">
    <source>
        <dbReference type="EMBL" id="CCM00570.1"/>
    </source>
</evidence>
<dbReference type="AlphaFoldDB" id="J4GN01"/>
<dbReference type="RefSeq" id="XP_012179853.1">
    <property type="nucleotide sequence ID" value="XM_012324463.1"/>
</dbReference>
<feature type="chain" id="PRO_5003778457" evidence="1">
    <location>
        <begin position="19"/>
        <end position="111"/>
    </location>
</feature>
<proteinExistence type="predicted"/>
<reference evidence="2 3" key="1">
    <citation type="journal article" date="2012" name="Appl. Environ. Microbiol.">
        <title>Short-read sequencing for genomic analysis of the brown rot fungus Fibroporia radiculosa.</title>
        <authorList>
            <person name="Tang J.D."/>
            <person name="Perkins A.D."/>
            <person name="Sonstegard T.S."/>
            <person name="Schroeder S.G."/>
            <person name="Burgess S.C."/>
            <person name="Diehl S.V."/>
        </authorList>
    </citation>
    <scope>NUCLEOTIDE SEQUENCE [LARGE SCALE GENOMIC DNA]</scope>
    <source>
        <strain evidence="2 3">TFFH 294</strain>
    </source>
</reference>
<keyword evidence="3" id="KW-1185">Reference proteome</keyword>
<dbReference type="GeneID" id="24095481"/>
<name>J4GN01_9APHY</name>
<organism evidence="2 3">
    <name type="scientific">Fibroporia radiculosa</name>
    <dbReference type="NCBI Taxonomy" id="599839"/>
    <lineage>
        <taxon>Eukaryota</taxon>
        <taxon>Fungi</taxon>
        <taxon>Dikarya</taxon>
        <taxon>Basidiomycota</taxon>
        <taxon>Agaricomycotina</taxon>
        <taxon>Agaricomycetes</taxon>
        <taxon>Polyporales</taxon>
        <taxon>Fibroporiaceae</taxon>
        <taxon>Fibroporia</taxon>
    </lineage>
</organism>
<sequence>MRCSPFILSAVLIASASAIQHIDNSMLQDVSGQYNHPRWVGRTEEINDFPTNVLLKPMNTRDMSYLRNMNKEPVNPSRSYKIGNLMANEARSFYARSPEPFVIPPGERENW</sequence>
<accession>J4GN01</accession>
<gene>
    <name evidence="2" type="ORF">FIBRA_02604</name>
</gene>
<feature type="signal peptide" evidence="1">
    <location>
        <begin position="1"/>
        <end position="18"/>
    </location>
</feature>
<keyword evidence="1" id="KW-0732">Signal</keyword>
<dbReference type="InParanoid" id="J4GN01"/>
<dbReference type="EMBL" id="HE796990">
    <property type="protein sequence ID" value="CCM00570.1"/>
    <property type="molecule type" value="Genomic_DNA"/>
</dbReference>